<name>A0A2R5FGV2_NOSCO</name>
<feature type="transmembrane region" description="Helical" evidence="1">
    <location>
        <begin position="48"/>
        <end position="75"/>
    </location>
</feature>
<keyword evidence="1" id="KW-0812">Transmembrane</keyword>
<evidence type="ECO:0000313" key="3">
    <source>
        <dbReference type="Proteomes" id="UP000245124"/>
    </source>
</evidence>
<dbReference type="AlphaFoldDB" id="A0A2R5FGV2"/>
<keyword evidence="1" id="KW-1133">Transmembrane helix</keyword>
<gene>
    <name evidence="2" type="ORF">NIES4072_15090</name>
</gene>
<dbReference type="Proteomes" id="UP000245124">
    <property type="component" value="Unassembled WGS sequence"/>
</dbReference>
<feature type="transmembrane region" description="Helical" evidence="1">
    <location>
        <begin position="9"/>
        <end position="42"/>
    </location>
</feature>
<reference evidence="2 3" key="1">
    <citation type="submission" date="2017-06" db="EMBL/GenBank/DDBJ databases">
        <title>Genome sequencing of cyanobaciteial culture collection at National Institute for Environmental Studies (NIES).</title>
        <authorList>
            <person name="Hirose Y."/>
            <person name="Shimura Y."/>
            <person name="Fujisawa T."/>
            <person name="Nakamura Y."/>
            <person name="Kawachi M."/>
        </authorList>
    </citation>
    <scope>NUCLEOTIDE SEQUENCE [LARGE SCALE GENOMIC DNA]</scope>
    <source>
        <strain evidence="2 3">NIES-4072</strain>
    </source>
</reference>
<proteinExistence type="predicted"/>
<accession>A0A2R5FGV2</accession>
<protein>
    <submittedName>
        <fullName evidence="2">Uncharacterized protein</fullName>
    </submittedName>
</protein>
<organism evidence="2 3">
    <name type="scientific">Nostoc commune NIES-4072</name>
    <dbReference type="NCBI Taxonomy" id="2005467"/>
    <lineage>
        <taxon>Bacteria</taxon>
        <taxon>Bacillati</taxon>
        <taxon>Cyanobacteriota</taxon>
        <taxon>Cyanophyceae</taxon>
        <taxon>Nostocales</taxon>
        <taxon>Nostocaceae</taxon>
        <taxon>Nostoc</taxon>
    </lineage>
</organism>
<keyword evidence="3" id="KW-1185">Reference proteome</keyword>
<comment type="caution">
    <text evidence="2">The sequence shown here is derived from an EMBL/GenBank/DDBJ whole genome shotgun (WGS) entry which is preliminary data.</text>
</comment>
<evidence type="ECO:0000256" key="1">
    <source>
        <dbReference type="SAM" id="Phobius"/>
    </source>
</evidence>
<evidence type="ECO:0000313" key="2">
    <source>
        <dbReference type="EMBL" id="GBG17847.1"/>
    </source>
</evidence>
<keyword evidence="1" id="KW-0472">Membrane</keyword>
<dbReference type="EMBL" id="BDUD01000001">
    <property type="protein sequence ID" value="GBG17847.1"/>
    <property type="molecule type" value="Genomic_DNA"/>
</dbReference>
<sequence length="99" mass="11125">MTQGHVWRILFISFVAFLITIPAQIVLQILSAVIQGIFLPLINDNSAIFAPILAVLILALSFSTGAIILPFWQAIKAVIYYDMRSRREGLGLQLRDREI</sequence>